<dbReference type="AlphaFoldDB" id="A0A5J4ZGV5"/>
<organism evidence="2 3">
    <name type="scientific">Nyssa sinensis</name>
    <dbReference type="NCBI Taxonomy" id="561372"/>
    <lineage>
        <taxon>Eukaryota</taxon>
        <taxon>Viridiplantae</taxon>
        <taxon>Streptophyta</taxon>
        <taxon>Embryophyta</taxon>
        <taxon>Tracheophyta</taxon>
        <taxon>Spermatophyta</taxon>
        <taxon>Magnoliopsida</taxon>
        <taxon>eudicotyledons</taxon>
        <taxon>Gunneridae</taxon>
        <taxon>Pentapetalae</taxon>
        <taxon>asterids</taxon>
        <taxon>Cornales</taxon>
        <taxon>Nyssaceae</taxon>
        <taxon>Nyssa</taxon>
    </lineage>
</organism>
<evidence type="ECO:0000256" key="1">
    <source>
        <dbReference type="SAM" id="MobiDB-lite"/>
    </source>
</evidence>
<sequence>MIFTPNLHGLRSRSALGAHHRQSSSRSAISTTIGDLIIGRREEWQRRCHCREWPLNSRSRPGREPLEAVHHHRLLAGTDVWLIAPCCLPCWSLPSWAYIQILQDLWERLVRAALRRERTGSDAYGRPGSGITGYVPSDEDERR</sequence>
<reference evidence="2 3" key="1">
    <citation type="submission" date="2019-09" db="EMBL/GenBank/DDBJ databases">
        <title>A chromosome-level genome assembly of the Chinese tupelo Nyssa sinensis.</title>
        <authorList>
            <person name="Yang X."/>
            <person name="Kang M."/>
            <person name="Yang Y."/>
            <person name="Xiong H."/>
            <person name="Wang M."/>
            <person name="Zhang Z."/>
            <person name="Wang Z."/>
            <person name="Wu H."/>
            <person name="Ma T."/>
            <person name="Liu J."/>
            <person name="Xi Z."/>
        </authorList>
    </citation>
    <scope>NUCLEOTIDE SEQUENCE [LARGE SCALE GENOMIC DNA]</scope>
    <source>
        <strain evidence="2">J267</strain>
        <tissue evidence="2">Leaf</tissue>
    </source>
</reference>
<feature type="region of interest" description="Disordered" evidence="1">
    <location>
        <begin position="122"/>
        <end position="143"/>
    </location>
</feature>
<keyword evidence="3" id="KW-1185">Reference proteome</keyword>
<proteinExistence type="predicted"/>
<gene>
    <name evidence="2" type="ORF">F0562_017499</name>
</gene>
<evidence type="ECO:0000313" key="3">
    <source>
        <dbReference type="Proteomes" id="UP000325577"/>
    </source>
</evidence>
<accession>A0A5J4ZGV5</accession>
<evidence type="ECO:0000313" key="2">
    <source>
        <dbReference type="EMBL" id="KAA8517249.1"/>
    </source>
</evidence>
<dbReference type="Proteomes" id="UP000325577">
    <property type="component" value="Linkage Group LG8"/>
</dbReference>
<name>A0A5J4ZGV5_9ASTE</name>
<dbReference type="EMBL" id="CM018051">
    <property type="protein sequence ID" value="KAA8517249.1"/>
    <property type="molecule type" value="Genomic_DNA"/>
</dbReference>
<protein>
    <submittedName>
        <fullName evidence="2">Uncharacterized protein</fullName>
    </submittedName>
</protein>